<proteinExistence type="predicted"/>
<accession>A0ABM8EKA6</accession>
<evidence type="ECO:0000313" key="3">
    <source>
        <dbReference type="Proteomes" id="UP001317705"/>
    </source>
</evidence>
<reference evidence="2 3" key="1">
    <citation type="submission" date="2022-12" db="EMBL/GenBank/DDBJ databases">
        <title>Polyphasic characterization of Geotalea uranireducens NIT-SL11 newly isolated from a complex of sewage sludge and microbially reduced graphene oxide.</title>
        <authorList>
            <person name="Xie L."/>
            <person name="Yoshida N."/>
            <person name="Meng L."/>
        </authorList>
    </citation>
    <scope>NUCLEOTIDE SEQUENCE [LARGE SCALE GENOMIC DNA]</scope>
    <source>
        <strain evidence="2 3">NIT-SL11</strain>
    </source>
</reference>
<keyword evidence="3" id="KW-1185">Reference proteome</keyword>
<organism evidence="2 3">
    <name type="scientific">Geotalea uraniireducens</name>
    <dbReference type="NCBI Taxonomy" id="351604"/>
    <lineage>
        <taxon>Bacteria</taxon>
        <taxon>Pseudomonadati</taxon>
        <taxon>Thermodesulfobacteriota</taxon>
        <taxon>Desulfuromonadia</taxon>
        <taxon>Geobacterales</taxon>
        <taxon>Geobacteraceae</taxon>
        <taxon>Geotalea</taxon>
    </lineage>
</organism>
<feature type="region of interest" description="Disordered" evidence="1">
    <location>
        <begin position="73"/>
        <end position="98"/>
    </location>
</feature>
<dbReference type="EMBL" id="AP027151">
    <property type="protein sequence ID" value="BDV42935.1"/>
    <property type="molecule type" value="Genomic_DNA"/>
</dbReference>
<name>A0ABM8EKA6_9BACT</name>
<evidence type="ECO:0000256" key="1">
    <source>
        <dbReference type="SAM" id="MobiDB-lite"/>
    </source>
</evidence>
<dbReference type="Proteomes" id="UP001317705">
    <property type="component" value="Chromosome"/>
</dbReference>
<feature type="compositionally biased region" description="Pro residues" evidence="1">
    <location>
        <begin position="73"/>
        <end position="91"/>
    </location>
</feature>
<gene>
    <name evidence="2" type="ORF">GURASL_18580</name>
</gene>
<sequence length="157" mass="17456">MPEADAPDPPCPEVTPFIPCVALPEDPAMEEPDPLRLPFCCPRARCRPELLPENLLRDWELDVLRWWLKALPPPKPPPRLKPPPPPMPPPKANAWPASANDAKTSTAEIVVFLFIVMNLPVVDFLPGDITRPVPTTNTTAIACYFGTLTEKLEHLTE</sequence>
<evidence type="ECO:0000313" key="2">
    <source>
        <dbReference type="EMBL" id="BDV42935.1"/>
    </source>
</evidence>
<protein>
    <submittedName>
        <fullName evidence="2">Uncharacterized protein</fullName>
    </submittedName>
</protein>